<keyword evidence="3" id="KW-1185">Reference proteome</keyword>
<dbReference type="AlphaFoldDB" id="A0A4P9UPI5"/>
<dbReference type="SMART" id="SM00671">
    <property type="entry name" value="SEL1"/>
    <property type="match status" value="7"/>
</dbReference>
<evidence type="ECO:0000313" key="2">
    <source>
        <dbReference type="EMBL" id="QCW83268.1"/>
    </source>
</evidence>
<dbReference type="Gene3D" id="1.25.40.10">
    <property type="entry name" value="Tetratricopeptide repeat domain"/>
    <property type="match status" value="1"/>
</dbReference>
<dbReference type="Proteomes" id="UP000305881">
    <property type="component" value="Chromosome"/>
</dbReference>
<organism evidence="2 3">
    <name type="scientific">Methylotuvimicrobium buryatense</name>
    <name type="common">Methylomicrobium buryatense</name>
    <dbReference type="NCBI Taxonomy" id="95641"/>
    <lineage>
        <taxon>Bacteria</taxon>
        <taxon>Pseudomonadati</taxon>
        <taxon>Pseudomonadota</taxon>
        <taxon>Gammaproteobacteria</taxon>
        <taxon>Methylococcales</taxon>
        <taxon>Methylococcaceae</taxon>
        <taxon>Methylotuvimicrobium</taxon>
    </lineage>
</organism>
<dbReference type="Pfam" id="PF08238">
    <property type="entry name" value="Sel1"/>
    <property type="match status" value="7"/>
</dbReference>
<dbReference type="InterPro" id="IPR050767">
    <property type="entry name" value="Sel1_AlgK"/>
</dbReference>
<dbReference type="InterPro" id="IPR006597">
    <property type="entry name" value="Sel1-like"/>
</dbReference>
<feature type="compositionally biased region" description="Polar residues" evidence="1">
    <location>
        <begin position="8"/>
        <end position="24"/>
    </location>
</feature>
<dbReference type="KEGG" id="mbur:EQU24_14220"/>
<evidence type="ECO:0000256" key="1">
    <source>
        <dbReference type="SAM" id="MobiDB-lite"/>
    </source>
</evidence>
<dbReference type="PANTHER" id="PTHR11102:SF160">
    <property type="entry name" value="ERAD-ASSOCIATED E3 UBIQUITIN-PROTEIN LIGASE COMPONENT HRD3"/>
    <property type="match status" value="1"/>
</dbReference>
<dbReference type="SUPFAM" id="SSF81901">
    <property type="entry name" value="HCP-like"/>
    <property type="match status" value="3"/>
</dbReference>
<sequence>MAERLPSVSVQRNLSSPFSSSTSMVGRGLEAIRNPRPNDPAVNSDERYRLARDSYNRITDDGNEIRFNCDATATVINGNESESLRPLFSMRQQLKQDFSTFQELADQDYGKAYFPLARMYLGGQGIPRNAEKAEYYMRMAFNWCTSHQALADPEIWMDLAEMYGNGFGIEQNPVQSLSWCRKAAEAGLACAQYNLGLKNEYGLGVRQDAIQAVFWYRKSADQGYAGAQCNLGLNYECGYGVEQDTVQAAFWYRRAAEQGYVYAQIELGALYEFGVGVARDGEQAAFWYRKAAEQGHPYAQDFLGELYWAGLGVAQDYEKAVFWYRQAAEQGAPRAQDMLHRVYPNGPVVEAVDQQALYWYRKIAGRGHVKTQEFLSRFGINWKNR</sequence>
<feature type="region of interest" description="Disordered" evidence="1">
    <location>
        <begin position="1"/>
        <end position="25"/>
    </location>
</feature>
<dbReference type="OrthoDB" id="6114904at2"/>
<dbReference type="RefSeq" id="WP_017838862.1">
    <property type="nucleotide sequence ID" value="NZ_CP035467.1"/>
</dbReference>
<gene>
    <name evidence="2" type="ORF">EQU24_14220</name>
</gene>
<reference evidence="3" key="1">
    <citation type="journal article" date="2019" name="J. Bacteriol.">
        <title>A Mutagenic Screen Identifies a TonB-Dependent Receptor Required for the Lanthanide Metal Switch in the Type I Methanotroph 'Methylotuvimicrobium buryatense' 5GB1C.</title>
        <authorList>
            <person name="Groom J.D."/>
            <person name="Ford S.M."/>
            <person name="Pesesky M.W."/>
            <person name="Lidstrom M.E."/>
        </authorList>
    </citation>
    <scope>NUCLEOTIDE SEQUENCE [LARGE SCALE GENOMIC DNA]</scope>
    <source>
        <strain evidence="3">5GB1C</strain>
    </source>
</reference>
<accession>A0A4P9UPI5</accession>
<proteinExistence type="predicted"/>
<dbReference type="PANTHER" id="PTHR11102">
    <property type="entry name" value="SEL-1-LIKE PROTEIN"/>
    <property type="match status" value="1"/>
</dbReference>
<dbReference type="InterPro" id="IPR011990">
    <property type="entry name" value="TPR-like_helical_dom_sf"/>
</dbReference>
<name>A0A4P9UPI5_METBY</name>
<dbReference type="EMBL" id="CP035467">
    <property type="protein sequence ID" value="QCW83268.1"/>
    <property type="molecule type" value="Genomic_DNA"/>
</dbReference>
<evidence type="ECO:0000313" key="3">
    <source>
        <dbReference type="Proteomes" id="UP000305881"/>
    </source>
</evidence>
<protein>
    <submittedName>
        <fullName evidence="2">Sel1 repeat family protein</fullName>
    </submittedName>
</protein>
<dbReference type="STRING" id="675511.GCA_000341735_00204"/>